<feature type="binding site" evidence="6">
    <location>
        <position position="65"/>
    </location>
    <ligand>
        <name>substrate</name>
    </ligand>
</feature>
<keyword evidence="6" id="KW-0007">Acetylation</keyword>
<feature type="binding site" evidence="6">
    <location>
        <position position="261"/>
    </location>
    <ligand>
        <name>substrate</name>
    </ligand>
</feature>
<dbReference type="InterPro" id="IPR012338">
    <property type="entry name" value="Beta-lactam/transpept-like"/>
</dbReference>
<accession>A0A1M6VHU7</accession>
<sequence>MTIDYGATIAEIAQELAEKTNHGKVPSYIPELAKVDRNRFGICLTTIEGDRYMYGDSNVKFSIQSISKVLSLTMAISLQGQESLWKRVGVEPSGNPFNSIVQLEYENGIPRNPFINAGAIVIADILVSQLQHPKQEFLAYVRGLCNNPDINYNRQVAQSEKSVGYMNASLAYMMKDKGNLINEVDEVLDFYYLQCSLEMTCVELVDAFRNFGDTGVPFGHGAYFLTSSQARRVNALMMTCGFYDESGEFAFEVGLPGKSGVGGAIVALLPEKYCVSVWSPPLNKKGNSYMGMMALERLTTKIEGSIF</sequence>
<dbReference type="AlphaFoldDB" id="A0A1M6VHU7"/>
<dbReference type="EC" id="3.5.1.2" evidence="3 6"/>
<dbReference type="NCBIfam" id="NF002133">
    <property type="entry name" value="PRK00971.1-2"/>
    <property type="match status" value="1"/>
</dbReference>
<feature type="binding site" evidence="6">
    <location>
        <position position="243"/>
    </location>
    <ligand>
        <name>substrate</name>
    </ligand>
</feature>
<name>A0A1M6VHU7_REIAG</name>
<dbReference type="PANTHER" id="PTHR12544:SF29">
    <property type="entry name" value="GLUTAMINASE"/>
    <property type="match status" value="1"/>
</dbReference>
<evidence type="ECO:0000256" key="5">
    <source>
        <dbReference type="ARBA" id="ARBA00049534"/>
    </source>
</evidence>
<evidence type="ECO:0000313" key="7">
    <source>
        <dbReference type="EMBL" id="SHK81040.1"/>
    </source>
</evidence>
<comment type="similarity">
    <text evidence="1 6">Belongs to the glutaminase family.</text>
</comment>
<comment type="catalytic activity">
    <reaction evidence="5 6">
        <text>L-glutamine + H2O = L-glutamate + NH4(+)</text>
        <dbReference type="Rhea" id="RHEA:15889"/>
        <dbReference type="ChEBI" id="CHEBI:15377"/>
        <dbReference type="ChEBI" id="CHEBI:28938"/>
        <dbReference type="ChEBI" id="CHEBI:29985"/>
        <dbReference type="ChEBI" id="CHEBI:58359"/>
        <dbReference type="EC" id="3.5.1.2"/>
    </reaction>
</comment>
<evidence type="ECO:0000256" key="2">
    <source>
        <dbReference type="ARBA" id="ARBA00011881"/>
    </source>
</evidence>
<dbReference type="GO" id="GO:0004359">
    <property type="term" value="F:glutaminase activity"/>
    <property type="evidence" value="ECO:0007669"/>
    <property type="project" value="UniProtKB-UniRule"/>
</dbReference>
<comment type="subunit">
    <text evidence="2 6">Homotetramer.</text>
</comment>
<feature type="binding site" evidence="6">
    <location>
        <position position="160"/>
    </location>
    <ligand>
        <name>substrate</name>
    </ligand>
</feature>
<dbReference type="STRING" id="156994.SAMN04488028_10955"/>
<keyword evidence="8" id="KW-1185">Reference proteome</keyword>
<proteinExistence type="inferred from homology"/>
<dbReference type="NCBIfam" id="NF002132">
    <property type="entry name" value="PRK00971.1-1"/>
    <property type="match status" value="1"/>
</dbReference>
<dbReference type="RefSeq" id="WP_119844229.1">
    <property type="nucleotide sequence ID" value="NZ_FRAA01000009.1"/>
</dbReference>
<feature type="binding site" evidence="6">
    <location>
        <position position="167"/>
    </location>
    <ligand>
        <name>substrate</name>
    </ligand>
</feature>
<dbReference type="NCBIfam" id="TIGR03814">
    <property type="entry name" value="Gln_ase"/>
    <property type="match status" value="1"/>
</dbReference>
<gene>
    <name evidence="6" type="primary">glsA</name>
    <name evidence="7" type="ORF">SAMN04488028_10955</name>
</gene>
<dbReference type="PANTHER" id="PTHR12544">
    <property type="entry name" value="GLUTAMINASE"/>
    <property type="match status" value="1"/>
</dbReference>
<dbReference type="HAMAP" id="MF_00313">
    <property type="entry name" value="Glutaminase"/>
    <property type="match status" value="1"/>
</dbReference>
<dbReference type="Pfam" id="PF04960">
    <property type="entry name" value="Glutaminase"/>
    <property type="match status" value="1"/>
</dbReference>
<keyword evidence="4 6" id="KW-0378">Hydrolase</keyword>
<dbReference type="SUPFAM" id="SSF56601">
    <property type="entry name" value="beta-lactamase/transpeptidase-like"/>
    <property type="match status" value="1"/>
</dbReference>
<protein>
    <recommendedName>
        <fullName evidence="3 6">Glutaminase</fullName>
        <ecNumber evidence="3 6">3.5.1.2</ecNumber>
    </recommendedName>
</protein>
<dbReference type="FunFam" id="3.40.710.10:FF:000005">
    <property type="entry name" value="Glutaminase"/>
    <property type="match status" value="1"/>
</dbReference>
<dbReference type="EMBL" id="FRAA01000009">
    <property type="protein sequence ID" value="SHK81040.1"/>
    <property type="molecule type" value="Genomic_DNA"/>
</dbReference>
<dbReference type="Gene3D" id="3.40.710.10">
    <property type="entry name" value="DD-peptidase/beta-lactamase superfamily"/>
    <property type="match status" value="1"/>
</dbReference>
<dbReference type="InterPro" id="IPR015868">
    <property type="entry name" value="Glutaminase"/>
</dbReference>
<feature type="binding site" evidence="6">
    <location>
        <position position="191"/>
    </location>
    <ligand>
        <name>substrate</name>
    </ligand>
</feature>
<evidence type="ECO:0000256" key="4">
    <source>
        <dbReference type="ARBA" id="ARBA00022801"/>
    </source>
</evidence>
<evidence type="ECO:0000256" key="1">
    <source>
        <dbReference type="ARBA" id="ARBA00011076"/>
    </source>
</evidence>
<reference evidence="8" key="1">
    <citation type="submission" date="2016-11" db="EMBL/GenBank/DDBJ databases">
        <authorList>
            <person name="Varghese N."/>
            <person name="Submissions S."/>
        </authorList>
    </citation>
    <scope>NUCLEOTIDE SEQUENCE [LARGE SCALE GENOMIC DNA]</scope>
    <source>
        <strain evidence="8">DSM 26134</strain>
    </source>
</reference>
<evidence type="ECO:0000256" key="3">
    <source>
        <dbReference type="ARBA" id="ARBA00012918"/>
    </source>
</evidence>
<evidence type="ECO:0000313" key="8">
    <source>
        <dbReference type="Proteomes" id="UP000184474"/>
    </source>
</evidence>
<dbReference type="GO" id="GO:0006537">
    <property type="term" value="P:glutamate biosynthetic process"/>
    <property type="evidence" value="ECO:0007669"/>
    <property type="project" value="TreeGrafter"/>
</dbReference>
<dbReference type="GO" id="GO:0006543">
    <property type="term" value="P:L-glutamine catabolic process"/>
    <property type="evidence" value="ECO:0007669"/>
    <property type="project" value="TreeGrafter"/>
</dbReference>
<feature type="binding site" evidence="6">
    <location>
        <position position="116"/>
    </location>
    <ligand>
        <name>substrate</name>
    </ligand>
</feature>
<organism evidence="7 8">
    <name type="scientific">Reichenbachiella agariperforans</name>
    <dbReference type="NCBI Taxonomy" id="156994"/>
    <lineage>
        <taxon>Bacteria</taxon>
        <taxon>Pseudomonadati</taxon>
        <taxon>Bacteroidota</taxon>
        <taxon>Cytophagia</taxon>
        <taxon>Cytophagales</taxon>
        <taxon>Reichenbachiellaceae</taxon>
        <taxon>Reichenbachiella</taxon>
    </lineage>
</organism>
<dbReference type="Proteomes" id="UP000184474">
    <property type="component" value="Unassembled WGS sequence"/>
</dbReference>
<evidence type="ECO:0000256" key="6">
    <source>
        <dbReference type="HAMAP-Rule" id="MF_00313"/>
    </source>
</evidence>